<feature type="region of interest" description="Disordered" evidence="1">
    <location>
        <begin position="137"/>
        <end position="161"/>
    </location>
</feature>
<keyword evidence="4" id="KW-1185">Reference proteome</keyword>
<dbReference type="Gene3D" id="3.10.450.50">
    <property type="match status" value="1"/>
</dbReference>
<dbReference type="InterPro" id="IPR037401">
    <property type="entry name" value="SnoaL-like"/>
</dbReference>
<sequence>MFESLHRLYGAQSHLIDGGRAREWAATFTPDGEFRSPTYPRPVAGTAELTAFAERFFADARAAGVTVRHVLTNVFAERTDERTALVHAYLQIVSTPDGGEPRIDRMTVVTDDLVRVDGPDGPDGPEGGRWLIARRTVHRDGAPDPAAEHSDVPYDTKEQQR</sequence>
<comment type="caution">
    <text evidence="3">The sequence shown here is derived from an EMBL/GenBank/DDBJ whole genome shotgun (WGS) entry which is preliminary data.</text>
</comment>
<proteinExistence type="predicted"/>
<evidence type="ECO:0000256" key="1">
    <source>
        <dbReference type="SAM" id="MobiDB-lite"/>
    </source>
</evidence>
<evidence type="ECO:0000259" key="2">
    <source>
        <dbReference type="Pfam" id="PF13577"/>
    </source>
</evidence>
<gene>
    <name evidence="3" type="ORF">H4W34_001665</name>
</gene>
<dbReference type="InterPro" id="IPR032710">
    <property type="entry name" value="NTF2-like_dom_sf"/>
</dbReference>
<dbReference type="EMBL" id="JADBDZ010000001">
    <property type="protein sequence ID" value="MBE1531832.1"/>
    <property type="molecule type" value="Genomic_DNA"/>
</dbReference>
<evidence type="ECO:0000313" key="4">
    <source>
        <dbReference type="Proteomes" id="UP000627838"/>
    </source>
</evidence>
<feature type="domain" description="SnoaL-like" evidence="2">
    <location>
        <begin position="5"/>
        <end position="136"/>
    </location>
</feature>
<dbReference type="Pfam" id="PF13577">
    <property type="entry name" value="SnoaL_4"/>
    <property type="match status" value="1"/>
</dbReference>
<feature type="compositionally biased region" description="Basic and acidic residues" evidence="1">
    <location>
        <begin position="138"/>
        <end position="161"/>
    </location>
</feature>
<reference evidence="3 4" key="1">
    <citation type="submission" date="2020-10" db="EMBL/GenBank/DDBJ databases">
        <title>Sequencing the genomes of 1000 actinobacteria strains.</title>
        <authorList>
            <person name="Klenk H.-P."/>
        </authorList>
    </citation>
    <scope>NUCLEOTIDE SEQUENCE [LARGE SCALE GENOMIC DNA]</scope>
    <source>
        <strain evidence="3 4">DSM 46744</strain>
    </source>
</reference>
<name>A0ABR9JMR7_9ACTN</name>
<evidence type="ECO:0000313" key="3">
    <source>
        <dbReference type="EMBL" id="MBE1531832.1"/>
    </source>
</evidence>
<protein>
    <recommendedName>
        <fullName evidence="2">SnoaL-like domain-containing protein</fullName>
    </recommendedName>
</protein>
<organism evidence="3 4">
    <name type="scientific">Actinomadura algeriensis</name>
    <dbReference type="NCBI Taxonomy" id="1679523"/>
    <lineage>
        <taxon>Bacteria</taxon>
        <taxon>Bacillati</taxon>
        <taxon>Actinomycetota</taxon>
        <taxon>Actinomycetes</taxon>
        <taxon>Streptosporangiales</taxon>
        <taxon>Thermomonosporaceae</taxon>
        <taxon>Actinomadura</taxon>
    </lineage>
</organism>
<dbReference type="RefSeq" id="WP_192758625.1">
    <property type="nucleotide sequence ID" value="NZ_JADBDZ010000001.1"/>
</dbReference>
<dbReference type="Proteomes" id="UP000627838">
    <property type="component" value="Unassembled WGS sequence"/>
</dbReference>
<dbReference type="SUPFAM" id="SSF54427">
    <property type="entry name" value="NTF2-like"/>
    <property type="match status" value="1"/>
</dbReference>
<accession>A0ABR9JMR7</accession>